<gene>
    <name evidence="3" type="ORF">GR328_04345</name>
</gene>
<dbReference type="EMBL" id="WURB01000002">
    <property type="protein sequence ID" value="MXQ10688.1"/>
    <property type="molecule type" value="Genomic_DNA"/>
</dbReference>
<accession>A0A7X3MPA6</accession>
<name>A0A7X3MPA6_9HYPH</name>
<evidence type="ECO:0000313" key="3">
    <source>
        <dbReference type="EMBL" id="MXQ10688.1"/>
    </source>
</evidence>
<keyword evidence="1" id="KW-0472">Membrane</keyword>
<reference evidence="3 4" key="1">
    <citation type="submission" date="2019-12" db="EMBL/GenBank/DDBJ databases">
        <authorList>
            <person name="Yuan C.-G."/>
        </authorList>
    </citation>
    <scope>NUCLEOTIDE SEQUENCE [LARGE SCALE GENOMIC DNA]</scope>
    <source>
        <strain evidence="3 4">KCTC 23863</strain>
    </source>
</reference>
<dbReference type="RefSeq" id="WP_160883285.1">
    <property type="nucleotide sequence ID" value="NZ_WURB01000002.1"/>
</dbReference>
<organism evidence="3 4">
    <name type="scientific">Microvirga makkahensis</name>
    <dbReference type="NCBI Taxonomy" id="1128670"/>
    <lineage>
        <taxon>Bacteria</taxon>
        <taxon>Pseudomonadati</taxon>
        <taxon>Pseudomonadota</taxon>
        <taxon>Alphaproteobacteria</taxon>
        <taxon>Hyphomicrobiales</taxon>
        <taxon>Methylobacteriaceae</taxon>
        <taxon>Microvirga</taxon>
    </lineage>
</organism>
<sequence length="133" mass="14699">MKRIIRLLGSWRRDESGAAAIEFAIVGFVMILIMLGLVEFGRGLLVHNEIAYLADIGSRKVLIDPGIADDALQDEMREVFSKDDALLQIAISTEVIDEIEYRIIAVAYPMNLLVPSLSDSTLSLNVTRRVPVG</sequence>
<dbReference type="AlphaFoldDB" id="A0A7X3MPA6"/>
<feature type="domain" description="TadE-like" evidence="2">
    <location>
        <begin position="17"/>
        <end position="59"/>
    </location>
</feature>
<evidence type="ECO:0000259" key="2">
    <source>
        <dbReference type="Pfam" id="PF07811"/>
    </source>
</evidence>
<reference evidence="3 4" key="2">
    <citation type="submission" date="2020-01" db="EMBL/GenBank/DDBJ databases">
        <title>Microvirga sp. nov., an arsenate reduction bacterium isolated from Tibet hotspring sediments.</title>
        <authorList>
            <person name="Xian W.-D."/>
            <person name="Li W.-J."/>
        </authorList>
    </citation>
    <scope>NUCLEOTIDE SEQUENCE [LARGE SCALE GENOMIC DNA]</scope>
    <source>
        <strain evidence="3 4">KCTC 23863</strain>
    </source>
</reference>
<evidence type="ECO:0000256" key="1">
    <source>
        <dbReference type="SAM" id="Phobius"/>
    </source>
</evidence>
<keyword evidence="1" id="KW-0812">Transmembrane</keyword>
<protein>
    <submittedName>
        <fullName evidence="3">Pilus assembly protein</fullName>
    </submittedName>
</protein>
<dbReference type="OrthoDB" id="7189296at2"/>
<dbReference type="Pfam" id="PF07811">
    <property type="entry name" value="TadE"/>
    <property type="match status" value="1"/>
</dbReference>
<evidence type="ECO:0000313" key="4">
    <source>
        <dbReference type="Proteomes" id="UP000436483"/>
    </source>
</evidence>
<proteinExistence type="predicted"/>
<keyword evidence="1" id="KW-1133">Transmembrane helix</keyword>
<comment type="caution">
    <text evidence="3">The sequence shown here is derived from an EMBL/GenBank/DDBJ whole genome shotgun (WGS) entry which is preliminary data.</text>
</comment>
<dbReference type="Proteomes" id="UP000436483">
    <property type="component" value="Unassembled WGS sequence"/>
</dbReference>
<keyword evidence="4" id="KW-1185">Reference proteome</keyword>
<dbReference type="InterPro" id="IPR012495">
    <property type="entry name" value="TadE-like_dom"/>
</dbReference>
<feature type="transmembrane region" description="Helical" evidence="1">
    <location>
        <begin position="20"/>
        <end position="38"/>
    </location>
</feature>